<keyword evidence="1" id="KW-0677">Repeat</keyword>
<evidence type="ECO:0000259" key="2">
    <source>
        <dbReference type="Pfam" id="PF25023"/>
    </source>
</evidence>
<organism evidence="3 4">
    <name type="scientific">Luteibacter jiangsuensis</name>
    <dbReference type="NCBI Taxonomy" id="637577"/>
    <lineage>
        <taxon>Bacteria</taxon>
        <taxon>Pseudomonadati</taxon>
        <taxon>Pseudomonadota</taxon>
        <taxon>Gammaproteobacteria</taxon>
        <taxon>Lysobacterales</taxon>
        <taxon>Rhodanobacteraceae</taxon>
        <taxon>Luteibacter</taxon>
    </lineage>
</organism>
<dbReference type="RefSeq" id="WP_306847080.1">
    <property type="nucleotide sequence ID" value="NZ_JAUSSK010000001.1"/>
</dbReference>
<dbReference type="InterPro" id="IPR050708">
    <property type="entry name" value="T6SS_VgrG/RHS"/>
</dbReference>
<dbReference type="Proteomes" id="UP001237737">
    <property type="component" value="Unassembled WGS sequence"/>
</dbReference>
<evidence type="ECO:0000256" key="1">
    <source>
        <dbReference type="ARBA" id="ARBA00022737"/>
    </source>
</evidence>
<evidence type="ECO:0000313" key="3">
    <source>
        <dbReference type="EMBL" id="MDQ0008424.1"/>
    </source>
</evidence>
<gene>
    <name evidence="3" type="ORF">J2T07_000583</name>
</gene>
<dbReference type="InterPro" id="IPR056823">
    <property type="entry name" value="TEN-like_YD-shell"/>
</dbReference>
<evidence type="ECO:0000313" key="4">
    <source>
        <dbReference type="Proteomes" id="UP001237737"/>
    </source>
</evidence>
<reference evidence="3 4" key="1">
    <citation type="submission" date="2023-07" db="EMBL/GenBank/DDBJ databases">
        <title>Sorghum-associated microbial communities from plants grown in Nebraska, USA.</title>
        <authorList>
            <person name="Schachtman D."/>
        </authorList>
    </citation>
    <scope>NUCLEOTIDE SEQUENCE [LARGE SCALE GENOMIC DNA]</scope>
    <source>
        <strain evidence="3 4">CC60</strain>
    </source>
</reference>
<comment type="caution">
    <text evidence="3">The sequence shown here is derived from an EMBL/GenBank/DDBJ whole genome shotgun (WGS) entry which is preliminary data.</text>
</comment>
<dbReference type="PANTHER" id="PTHR32305:SF15">
    <property type="entry name" value="PROTEIN RHSA-RELATED"/>
    <property type="match status" value="1"/>
</dbReference>
<feature type="domain" description="Teneurin-like YD-shell" evidence="2">
    <location>
        <begin position="53"/>
        <end position="128"/>
    </location>
</feature>
<dbReference type="Gene3D" id="2.180.10.10">
    <property type="entry name" value="RHS repeat-associated core"/>
    <property type="match status" value="1"/>
</dbReference>
<proteinExistence type="predicted"/>
<sequence>MVKSYTNGHSRFDGALRMKVIGDGASRQSRIGFWWLALLALVILGQRVCHAETITYYYTNPQGTPLATADAAGNILSTTDYRPYGVQVLGTPEAGPGYTGHVNDPGSGLVYMQARYYDPVAGQFISADPLGSSGGSLFGFSRYGYASGNPISRLDPTGMADDCGPGCRQLRKLSDAMGFSAISAPVGGGAGPLGQATAGLNALNSDLENAGASEVRSASNFVDSVPGVAATACATGAACSAGELTFAAADIVLAEVDLPEIVAINKMFSNGILREGKNLSTMLFNMSYREGANAKLATVIRDIAGKGGHMFENGNKRTAYELVKRMLGDNPRPANLRAVIGAAADGRLPTTEAIQKALEKGDK</sequence>
<name>A0ABT9SV55_9GAMM</name>
<dbReference type="PANTHER" id="PTHR32305">
    <property type="match status" value="1"/>
</dbReference>
<dbReference type="NCBIfam" id="TIGR03696">
    <property type="entry name" value="Rhs_assc_core"/>
    <property type="match status" value="1"/>
</dbReference>
<protein>
    <submittedName>
        <fullName evidence="3">RHS repeat-associated protein</fullName>
    </submittedName>
</protein>
<accession>A0ABT9SV55</accession>
<dbReference type="Pfam" id="PF25023">
    <property type="entry name" value="TEN_YD-shell"/>
    <property type="match status" value="1"/>
</dbReference>
<keyword evidence="4" id="KW-1185">Reference proteome</keyword>
<dbReference type="EMBL" id="JAUSSK010000001">
    <property type="protein sequence ID" value="MDQ0008424.1"/>
    <property type="molecule type" value="Genomic_DNA"/>
</dbReference>
<dbReference type="InterPro" id="IPR022385">
    <property type="entry name" value="Rhs_assc_core"/>
</dbReference>